<dbReference type="CDD" id="cd03431">
    <property type="entry name" value="NUDIX_DNA_Glycosylase_C-MutY"/>
    <property type="match status" value="1"/>
</dbReference>
<dbReference type="CDD" id="cd00056">
    <property type="entry name" value="ENDO3c"/>
    <property type="match status" value="1"/>
</dbReference>
<dbReference type="SUPFAM" id="SSF48150">
    <property type="entry name" value="DNA-glycosylase"/>
    <property type="match status" value="1"/>
</dbReference>
<keyword evidence="9 15" id="KW-0408">Iron</keyword>
<dbReference type="SMART" id="SM00478">
    <property type="entry name" value="ENDO3c"/>
    <property type="match status" value="1"/>
</dbReference>
<dbReference type="InterPro" id="IPR023170">
    <property type="entry name" value="HhH_base_excis_C"/>
</dbReference>
<organism evidence="17 18">
    <name type="scientific">Fictibacillus phosphorivorans</name>
    <dbReference type="NCBI Taxonomy" id="1221500"/>
    <lineage>
        <taxon>Bacteria</taxon>
        <taxon>Bacillati</taxon>
        <taxon>Bacillota</taxon>
        <taxon>Bacilli</taxon>
        <taxon>Bacillales</taxon>
        <taxon>Fictibacillaceae</taxon>
        <taxon>Fictibacillus</taxon>
    </lineage>
</organism>
<dbReference type="InterPro" id="IPR004035">
    <property type="entry name" value="Endouclease-III_FeS-bd_BS"/>
</dbReference>
<dbReference type="Pfam" id="PF00730">
    <property type="entry name" value="HhH-GPD"/>
    <property type="match status" value="1"/>
</dbReference>
<gene>
    <name evidence="17" type="ORF">ABE65_002570</name>
</gene>
<evidence type="ECO:0000256" key="6">
    <source>
        <dbReference type="ARBA" id="ARBA00022723"/>
    </source>
</evidence>
<name>A0A160IJ61_9BACL</name>
<dbReference type="Pfam" id="PF10576">
    <property type="entry name" value="EndIII_4Fe-2S"/>
    <property type="match status" value="1"/>
</dbReference>
<evidence type="ECO:0000256" key="8">
    <source>
        <dbReference type="ARBA" id="ARBA00022801"/>
    </source>
</evidence>
<proteinExistence type="inferred from homology"/>
<evidence type="ECO:0000256" key="7">
    <source>
        <dbReference type="ARBA" id="ARBA00022763"/>
    </source>
</evidence>
<evidence type="ECO:0000256" key="10">
    <source>
        <dbReference type="ARBA" id="ARBA00023014"/>
    </source>
</evidence>
<dbReference type="Pfam" id="PF14815">
    <property type="entry name" value="NUDIX_4"/>
    <property type="match status" value="1"/>
</dbReference>
<dbReference type="Pfam" id="PF00633">
    <property type="entry name" value="HHH"/>
    <property type="match status" value="1"/>
</dbReference>
<dbReference type="EMBL" id="CP015378">
    <property type="protein sequence ID" value="ANC75777.1"/>
    <property type="molecule type" value="Genomic_DNA"/>
</dbReference>
<evidence type="ECO:0000256" key="13">
    <source>
        <dbReference type="ARBA" id="ARBA00023295"/>
    </source>
</evidence>
<dbReference type="PANTHER" id="PTHR42944">
    <property type="entry name" value="ADENINE DNA GLYCOSYLASE"/>
    <property type="match status" value="1"/>
</dbReference>
<evidence type="ECO:0000256" key="12">
    <source>
        <dbReference type="ARBA" id="ARBA00023204"/>
    </source>
</evidence>
<dbReference type="InterPro" id="IPR000445">
    <property type="entry name" value="HhH_motif"/>
</dbReference>
<dbReference type="FunFam" id="1.10.340.30:FF:000010">
    <property type="entry name" value="Adenine DNA glycosylase"/>
    <property type="match status" value="1"/>
</dbReference>
<dbReference type="GO" id="GO:0051539">
    <property type="term" value="F:4 iron, 4 sulfur cluster binding"/>
    <property type="evidence" value="ECO:0007669"/>
    <property type="project" value="UniProtKB-UniRule"/>
</dbReference>
<dbReference type="EC" id="3.2.2.31" evidence="3 15"/>
<dbReference type="InterPro" id="IPR011257">
    <property type="entry name" value="DNA_glycosylase"/>
</dbReference>
<evidence type="ECO:0000259" key="16">
    <source>
        <dbReference type="SMART" id="SM00478"/>
    </source>
</evidence>
<dbReference type="GO" id="GO:0035485">
    <property type="term" value="F:adenine/guanine mispair binding"/>
    <property type="evidence" value="ECO:0007669"/>
    <property type="project" value="TreeGrafter"/>
</dbReference>
<feature type="domain" description="HhH-GPD" evidence="16">
    <location>
        <begin position="51"/>
        <end position="202"/>
    </location>
</feature>
<keyword evidence="6" id="KW-0479">Metal-binding</keyword>
<evidence type="ECO:0000313" key="18">
    <source>
        <dbReference type="Proteomes" id="UP000076623"/>
    </source>
</evidence>
<dbReference type="SUPFAM" id="SSF55811">
    <property type="entry name" value="Nudix"/>
    <property type="match status" value="1"/>
</dbReference>
<dbReference type="GO" id="GO:0000701">
    <property type="term" value="F:purine-specific mismatch base pair DNA N-glycosylase activity"/>
    <property type="evidence" value="ECO:0007669"/>
    <property type="project" value="UniProtKB-EC"/>
</dbReference>
<keyword evidence="8" id="KW-0378">Hydrolase</keyword>
<evidence type="ECO:0000256" key="3">
    <source>
        <dbReference type="ARBA" id="ARBA00012045"/>
    </source>
</evidence>
<dbReference type="Proteomes" id="UP000076623">
    <property type="component" value="Chromosome"/>
</dbReference>
<comment type="function">
    <text evidence="14">Base excision repair (BER) glycosylase that initiates repair of A:oxoG to C:G by removing the inappropriately paired adenine base from the DNA backbone, generating an abasic site product. 8-oxoguanine (oxoG) is a genotoxic DNA lesion resulting from oxidation of guanine; this residue is misread by replicative DNA polymerases, that insert adenine instead of cytosine opposite the oxidized damaged base. Shows a powerful dicrimination of A versus C, since it does not cleave cytosine in oxoG:C pairs. May also be able to remove adenine from A:G mispairs, although this activity may not be physiologically relevant.</text>
</comment>
<comment type="catalytic activity">
    <reaction evidence="1 15">
        <text>Hydrolyzes free adenine bases from 7,8-dihydro-8-oxoguanine:adenine mismatched double-stranded DNA, leaving an apurinic site.</text>
        <dbReference type="EC" id="3.2.2.31"/>
    </reaction>
</comment>
<evidence type="ECO:0000256" key="14">
    <source>
        <dbReference type="ARBA" id="ARBA00058550"/>
    </source>
</evidence>
<comment type="similarity">
    <text evidence="2 15">Belongs to the Nth/MutY family.</text>
</comment>
<dbReference type="Gene3D" id="3.90.79.10">
    <property type="entry name" value="Nucleoside Triphosphate Pyrophosphohydrolase"/>
    <property type="match status" value="1"/>
</dbReference>
<dbReference type="InterPro" id="IPR003651">
    <property type="entry name" value="Endonuclease3_FeS-loop_motif"/>
</dbReference>
<evidence type="ECO:0000256" key="15">
    <source>
        <dbReference type="RuleBase" id="RU365096"/>
    </source>
</evidence>
<comment type="function">
    <text evidence="15">Adenine glycosylase active on G-A mispairs.</text>
</comment>
<keyword evidence="12" id="KW-0234">DNA repair</keyword>
<evidence type="ECO:0000256" key="11">
    <source>
        <dbReference type="ARBA" id="ARBA00023125"/>
    </source>
</evidence>
<dbReference type="InterPro" id="IPR029119">
    <property type="entry name" value="MutY_C"/>
</dbReference>
<dbReference type="InterPro" id="IPR015797">
    <property type="entry name" value="NUDIX_hydrolase-like_dom_sf"/>
</dbReference>
<dbReference type="InterPro" id="IPR044298">
    <property type="entry name" value="MIG/MutY"/>
</dbReference>
<keyword evidence="18" id="KW-1185">Reference proteome</keyword>
<sequence length="373" mass="42679">MNTTSNSIFSLNDSYVKQFQDYLLTWYDENKRTLPWRENQDPYRVWVSEIMLQQTRVDTVIPYFERFTQQFPTLQDLAYADEEKVLKAWEGLGYYSRVRNLQTAVKEVCESYGGIVPNTPKEIAELKGVGPYTAGAVLSIAYGIPEPAVDGNVMRVLSRILLIEEDISKPKTRVLFEKAVRELISHEDPSSFNQALMELGALICTPKSPACLLCPMRELCRGFESGRQAELPVKLGKTKVRKAKMTAGVLINDEGKILIHKRPSEGLLANMWEFPNTEYVGEHKDAEIDALVGYVHEQVDLGAVVEEKAGYIEHVFSHLKWEIQIWQGKIKSEDDLQQLPDDWKWVTVDELDTYPFPVSHQKIIRLIKEALIL</sequence>
<dbReference type="Gene3D" id="1.10.1670.10">
    <property type="entry name" value="Helix-hairpin-Helix base-excision DNA repair enzymes (C-terminal)"/>
    <property type="match status" value="1"/>
</dbReference>
<dbReference type="FunFam" id="1.10.1670.10:FF:000002">
    <property type="entry name" value="Adenine DNA glycosylase"/>
    <property type="match status" value="1"/>
</dbReference>
<keyword evidence="5" id="KW-0004">4Fe-4S</keyword>
<keyword evidence="10" id="KW-0411">Iron-sulfur</keyword>
<evidence type="ECO:0000256" key="4">
    <source>
        <dbReference type="ARBA" id="ARBA00022023"/>
    </source>
</evidence>
<dbReference type="SMART" id="SM00525">
    <property type="entry name" value="FES"/>
    <property type="match status" value="1"/>
</dbReference>
<dbReference type="PROSITE" id="PS00764">
    <property type="entry name" value="ENDONUCLEASE_III_1"/>
    <property type="match status" value="1"/>
</dbReference>
<evidence type="ECO:0000256" key="1">
    <source>
        <dbReference type="ARBA" id="ARBA00000843"/>
    </source>
</evidence>
<evidence type="ECO:0000256" key="9">
    <source>
        <dbReference type="ARBA" id="ARBA00023004"/>
    </source>
</evidence>
<dbReference type="NCBIfam" id="TIGR01084">
    <property type="entry name" value="mutY"/>
    <property type="match status" value="1"/>
</dbReference>
<dbReference type="GO" id="GO:0006298">
    <property type="term" value="P:mismatch repair"/>
    <property type="evidence" value="ECO:0007669"/>
    <property type="project" value="TreeGrafter"/>
</dbReference>
<dbReference type="GO" id="GO:0006284">
    <property type="term" value="P:base-excision repair"/>
    <property type="evidence" value="ECO:0007669"/>
    <property type="project" value="UniProtKB-UniRule"/>
</dbReference>
<dbReference type="GO" id="GO:0046872">
    <property type="term" value="F:metal ion binding"/>
    <property type="evidence" value="ECO:0007669"/>
    <property type="project" value="UniProtKB-UniRule"/>
</dbReference>
<protein>
    <recommendedName>
        <fullName evidence="4 15">Adenine DNA glycosylase</fullName>
        <ecNumber evidence="3 15">3.2.2.31</ecNumber>
    </recommendedName>
</protein>
<evidence type="ECO:0000256" key="2">
    <source>
        <dbReference type="ARBA" id="ARBA00008343"/>
    </source>
</evidence>
<evidence type="ECO:0000313" key="17">
    <source>
        <dbReference type="EMBL" id="ANC75777.1"/>
    </source>
</evidence>
<dbReference type="InterPro" id="IPR003265">
    <property type="entry name" value="HhH-GPD_domain"/>
</dbReference>
<dbReference type="InterPro" id="IPR005760">
    <property type="entry name" value="A/G_AdeGlyc_MutY"/>
</dbReference>
<keyword evidence="11" id="KW-0238">DNA-binding</keyword>
<dbReference type="AlphaFoldDB" id="A0A160IJ61"/>
<dbReference type="PANTHER" id="PTHR42944:SF1">
    <property type="entry name" value="ADENINE DNA GLYCOSYLASE"/>
    <property type="match status" value="1"/>
</dbReference>
<dbReference type="Gene3D" id="1.10.340.30">
    <property type="entry name" value="Hypothetical protein, domain 2"/>
    <property type="match status" value="1"/>
</dbReference>
<dbReference type="GO" id="GO:0034039">
    <property type="term" value="F:8-oxo-7,8-dihydroguanine DNA N-glycosylase activity"/>
    <property type="evidence" value="ECO:0007669"/>
    <property type="project" value="TreeGrafter"/>
</dbReference>
<dbReference type="STRING" id="1221500.ABE65_002570"/>
<accession>A0A160IJ61</accession>
<keyword evidence="13 15" id="KW-0326">Glycosidase</keyword>
<comment type="cofactor">
    <cofactor evidence="15">
        <name>[4Fe-4S] cluster</name>
        <dbReference type="ChEBI" id="CHEBI:49883"/>
    </cofactor>
    <text evidence="15">Binds 1 [4Fe-4S] cluster.</text>
</comment>
<evidence type="ECO:0000256" key="5">
    <source>
        <dbReference type="ARBA" id="ARBA00022485"/>
    </source>
</evidence>
<keyword evidence="7 15" id="KW-0227">DNA damage</keyword>
<dbReference type="KEGG" id="fpn:ABE65_002570"/>
<dbReference type="GO" id="GO:0032357">
    <property type="term" value="F:oxidized purine DNA binding"/>
    <property type="evidence" value="ECO:0007669"/>
    <property type="project" value="TreeGrafter"/>
</dbReference>
<reference evidence="17 18" key="1">
    <citation type="submission" date="2016-04" db="EMBL/GenBank/DDBJ databases">
        <title>Complete genome sequence of Fictibacillus phosphorivorans G25-29, a strain toxic to nematodes.</title>
        <authorList>
            <person name="Zheng Z."/>
        </authorList>
    </citation>
    <scope>NUCLEOTIDE SEQUENCE [LARGE SCALE GENOMIC DNA]</scope>
    <source>
        <strain evidence="17 18">G25-29</strain>
    </source>
</reference>
<dbReference type="RefSeq" id="WP_066391124.1">
    <property type="nucleotide sequence ID" value="NZ_CP015378.1"/>
</dbReference>